<dbReference type="InterPro" id="IPR036249">
    <property type="entry name" value="Thioredoxin-like_sf"/>
</dbReference>
<dbReference type="RefSeq" id="WP_275226440.1">
    <property type="nucleotide sequence ID" value="NZ_JARESE010000001.1"/>
</dbReference>
<name>A0ABT5WJX9_9SPHN</name>
<dbReference type="SUPFAM" id="SSF52833">
    <property type="entry name" value="Thioredoxin-like"/>
    <property type="match status" value="1"/>
</dbReference>
<evidence type="ECO:0000313" key="4">
    <source>
        <dbReference type="Proteomes" id="UP001216253"/>
    </source>
</evidence>
<dbReference type="Pfam" id="PF13462">
    <property type="entry name" value="Thioredoxin_4"/>
    <property type="match status" value="1"/>
</dbReference>
<feature type="signal peptide" evidence="1">
    <location>
        <begin position="1"/>
        <end position="23"/>
    </location>
</feature>
<reference evidence="3 4" key="1">
    <citation type="submission" date="2023-03" db="EMBL/GenBank/DDBJ databases">
        <title>NovoSphingobium album sp. nov. isolated from polycyclic aromatic hydrocarbons- and heavy-metal polluted soil.</title>
        <authorList>
            <person name="Liu Z."/>
            <person name="Wang K."/>
        </authorList>
    </citation>
    <scope>NUCLEOTIDE SEQUENCE [LARGE SCALE GENOMIC DNA]</scope>
    <source>
        <strain evidence="3 4">H3SJ31-1</strain>
    </source>
</reference>
<protein>
    <submittedName>
        <fullName evidence="3">Thioredoxin domain-containing protein</fullName>
    </submittedName>
</protein>
<dbReference type="Proteomes" id="UP001216253">
    <property type="component" value="Unassembled WGS sequence"/>
</dbReference>
<sequence length="251" mass="26482">MTPSTIRRIALGLIAAPLALGLAACGDKTGQAPTSGEPIAKIAPPAGQNWADIIEKTPEGGYRMGNPDAPIKLIEFGALSCSHCAEFAKESFTPLRDNYVASGRVSYELRLFMLNALDIPAALLATCGAKEAVIPLSEQFWAWQPEMFAKLQTVGDAQLQAASALPPQQRFQALADAAGMTEFFASRGIARDQAAACLADTAKATAFANETQEASAKYKVEGTPTFYINGSSAGTASWDVLEPKLQQAGAR</sequence>
<evidence type="ECO:0000259" key="2">
    <source>
        <dbReference type="Pfam" id="PF13462"/>
    </source>
</evidence>
<evidence type="ECO:0000256" key="1">
    <source>
        <dbReference type="SAM" id="SignalP"/>
    </source>
</evidence>
<gene>
    <name evidence="3" type="ORF">PYV00_01330</name>
</gene>
<dbReference type="EMBL" id="JARESE010000001">
    <property type="protein sequence ID" value="MDE8650357.1"/>
    <property type="molecule type" value="Genomic_DNA"/>
</dbReference>
<accession>A0ABT5WJX9</accession>
<organism evidence="3 4">
    <name type="scientific">Novosphingobium album</name>
    <name type="common">ex Liu et al. 2023</name>
    <dbReference type="NCBI Taxonomy" id="3031130"/>
    <lineage>
        <taxon>Bacteria</taxon>
        <taxon>Pseudomonadati</taxon>
        <taxon>Pseudomonadota</taxon>
        <taxon>Alphaproteobacteria</taxon>
        <taxon>Sphingomonadales</taxon>
        <taxon>Sphingomonadaceae</taxon>
        <taxon>Novosphingobium</taxon>
    </lineage>
</organism>
<dbReference type="InterPro" id="IPR012336">
    <property type="entry name" value="Thioredoxin-like_fold"/>
</dbReference>
<feature type="domain" description="Thioredoxin-like fold" evidence="2">
    <location>
        <begin position="60"/>
        <end position="234"/>
    </location>
</feature>
<evidence type="ECO:0000313" key="3">
    <source>
        <dbReference type="EMBL" id="MDE8650357.1"/>
    </source>
</evidence>
<feature type="chain" id="PRO_5045486298" evidence="1">
    <location>
        <begin position="24"/>
        <end position="251"/>
    </location>
</feature>
<dbReference type="Gene3D" id="1.10.40.110">
    <property type="match status" value="1"/>
</dbReference>
<comment type="caution">
    <text evidence="3">The sequence shown here is derived from an EMBL/GenBank/DDBJ whole genome shotgun (WGS) entry which is preliminary data.</text>
</comment>
<dbReference type="PROSITE" id="PS51257">
    <property type="entry name" value="PROKAR_LIPOPROTEIN"/>
    <property type="match status" value="1"/>
</dbReference>
<dbReference type="Gene3D" id="3.40.30.10">
    <property type="entry name" value="Glutaredoxin"/>
    <property type="match status" value="1"/>
</dbReference>
<keyword evidence="1" id="KW-0732">Signal</keyword>
<keyword evidence="4" id="KW-1185">Reference proteome</keyword>
<proteinExistence type="predicted"/>